<dbReference type="InParanoid" id="A0A409YD36"/>
<keyword evidence="3" id="KW-1185">Reference proteome</keyword>
<name>A0A409YD36_9AGAR</name>
<proteinExistence type="predicted"/>
<protein>
    <recommendedName>
        <fullName evidence="4">Hydrophobic surface binding protein</fullName>
    </recommendedName>
</protein>
<dbReference type="AlphaFoldDB" id="A0A409YD36"/>
<evidence type="ECO:0000313" key="2">
    <source>
        <dbReference type="EMBL" id="PPR00920.1"/>
    </source>
</evidence>
<dbReference type="Proteomes" id="UP000284706">
    <property type="component" value="Unassembled WGS sequence"/>
</dbReference>
<organism evidence="2 3">
    <name type="scientific">Gymnopilus dilepis</name>
    <dbReference type="NCBI Taxonomy" id="231916"/>
    <lineage>
        <taxon>Eukaryota</taxon>
        <taxon>Fungi</taxon>
        <taxon>Dikarya</taxon>
        <taxon>Basidiomycota</taxon>
        <taxon>Agaricomycotina</taxon>
        <taxon>Agaricomycetes</taxon>
        <taxon>Agaricomycetidae</taxon>
        <taxon>Agaricales</taxon>
        <taxon>Agaricineae</taxon>
        <taxon>Hymenogastraceae</taxon>
        <taxon>Gymnopilus</taxon>
    </lineage>
</organism>
<feature type="signal peptide" evidence="1">
    <location>
        <begin position="1"/>
        <end position="18"/>
    </location>
</feature>
<accession>A0A409YD36</accession>
<dbReference type="EMBL" id="NHYE01000978">
    <property type="protein sequence ID" value="PPR00920.1"/>
    <property type="molecule type" value="Genomic_DNA"/>
</dbReference>
<dbReference type="OrthoDB" id="3052500at2759"/>
<dbReference type="InterPro" id="IPR021054">
    <property type="entry name" value="Cell_wall_mannoprotein_1"/>
</dbReference>
<dbReference type="Gene3D" id="1.20.1280.140">
    <property type="match status" value="1"/>
</dbReference>
<reference evidence="2 3" key="1">
    <citation type="journal article" date="2018" name="Evol. Lett.">
        <title>Horizontal gene cluster transfer increased hallucinogenic mushroom diversity.</title>
        <authorList>
            <person name="Reynolds H.T."/>
            <person name="Vijayakumar V."/>
            <person name="Gluck-Thaler E."/>
            <person name="Korotkin H.B."/>
            <person name="Matheny P.B."/>
            <person name="Slot J.C."/>
        </authorList>
    </citation>
    <scope>NUCLEOTIDE SEQUENCE [LARGE SCALE GENOMIC DNA]</scope>
    <source>
        <strain evidence="2 3">SRW20</strain>
    </source>
</reference>
<gene>
    <name evidence="2" type="ORF">CVT26_015530</name>
</gene>
<evidence type="ECO:0000256" key="1">
    <source>
        <dbReference type="SAM" id="SignalP"/>
    </source>
</evidence>
<feature type="chain" id="PRO_5019009154" description="Hydrophobic surface binding protein" evidence="1">
    <location>
        <begin position="19"/>
        <end position="181"/>
    </location>
</feature>
<evidence type="ECO:0000313" key="3">
    <source>
        <dbReference type="Proteomes" id="UP000284706"/>
    </source>
</evidence>
<comment type="caution">
    <text evidence="2">The sequence shown here is derived from an EMBL/GenBank/DDBJ whole genome shotgun (WGS) entry which is preliminary data.</text>
</comment>
<keyword evidence="1" id="KW-0732">Signal</keyword>
<dbReference type="Pfam" id="PF12296">
    <property type="entry name" value="HsbA"/>
    <property type="match status" value="1"/>
</dbReference>
<sequence length="181" mass="19050">MKLSAIAVISAFVAVTSAATTPVSLGTTVQSIMNDLTQIGAQFQAIDTLLNGFPANGVDAANEIHEHDAQNHVLFVQINDNLGLLPSPVPEADVKKIVAAYNAFTPTIIDTLTQIATKAPDFESIGVAPTIQNDLILSDASCKNFRILVEGMTPPFMSAAVTNMFTSIDTARDNAIAAFSS</sequence>
<evidence type="ECO:0008006" key="4">
    <source>
        <dbReference type="Google" id="ProtNLM"/>
    </source>
</evidence>